<organism evidence="2 3">
    <name type="scientific">Zymoseptoria tritici (strain ST99CH_3D7)</name>
    <dbReference type="NCBI Taxonomy" id="1276538"/>
    <lineage>
        <taxon>Eukaryota</taxon>
        <taxon>Fungi</taxon>
        <taxon>Dikarya</taxon>
        <taxon>Ascomycota</taxon>
        <taxon>Pezizomycotina</taxon>
        <taxon>Dothideomycetes</taxon>
        <taxon>Dothideomycetidae</taxon>
        <taxon>Mycosphaerellales</taxon>
        <taxon>Mycosphaerellaceae</taxon>
        <taxon>Zymoseptoria</taxon>
    </lineage>
</organism>
<dbReference type="AlphaFoldDB" id="A0A1X7RE42"/>
<accession>A0A1X7RE42</accession>
<dbReference type="EMBL" id="LT853692">
    <property type="protein sequence ID" value="SMQ45267.1"/>
    <property type="molecule type" value="Genomic_DNA"/>
</dbReference>
<dbReference type="Proteomes" id="UP000215127">
    <property type="component" value="Chromosome 1"/>
</dbReference>
<name>A0A1X7RE42_ZYMT9</name>
<keyword evidence="3" id="KW-1185">Reference proteome</keyword>
<evidence type="ECO:0000256" key="1">
    <source>
        <dbReference type="SAM" id="MobiDB-lite"/>
    </source>
</evidence>
<evidence type="ECO:0000313" key="2">
    <source>
        <dbReference type="EMBL" id="SMQ45267.1"/>
    </source>
</evidence>
<evidence type="ECO:0000313" key="3">
    <source>
        <dbReference type="Proteomes" id="UP000215127"/>
    </source>
</evidence>
<proteinExistence type="predicted"/>
<reference evidence="2 3" key="1">
    <citation type="submission" date="2016-06" db="EMBL/GenBank/DDBJ databases">
        <authorList>
            <person name="Kjaerup R.B."/>
            <person name="Dalgaard T.S."/>
            <person name="Juul-Madsen H.R."/>
        </authorList>
    </citation>
    <scope>NUCLEOTIDE SEQUENCE [LARGE SCALE GENOMIC DNA]</scope>
</reference>
<feature type="region of interest" description="Disordered" evidence="1">
    <location>
        <begin position="64"/>
        <end position="86"/>
    </location>
</feature>
<gene>
    <name evidence="2" type="ORF">ZT3D7_G411</name>
</gene>
<sequence>MQVKRGAQNFDDIRVICVYVHSIDAVQQTDVDSLPLYSRLPMVVPMLAIKPVLRRIRNLNQRPRRAAGLRRNTTRSLDTINARHAM</sequence>
<protein>
    <submittedName>
        <fullName evidence="2">Uncharacterized protein</fullName>
    </submittedName>
</protein>